<evidence type="ECO:0000313" key="2">
    <source>
        <dbReference type="EMBL" id="ODQ74882.1"/>
    </source>
</evidence>
<proteinExistence type="predicted"/>
<evidence type="ECO:0000256" key="1">
    <source>
        <dbReference type="SAM" id="MobiDB-lite"/>
    </source>
</evidence>
<dbReference type="AlphaFoldDB" id="A0A1E3QCP8"/>
<feature type="compositionally biased region" description="Polar residues" evidence="1">
    <location>
        <begin position="530"/>
        <end position="540"/>
    </location>
</feature>
<dbReference type="OrthoDB" id="10400769at2759"/>
<feature type="region of interest" description="Disordered" evidence="1">
    <location>
        <begin position="1"/>
        <end position="36"/>
    </location>
</feature>
<name>A0A1E3QCP8_LIPST</name>
<accession>A0A1E3QCP8</accession>
<sequence>MKPTRSLRHNASVRSVASTSVSRQHQHSTSGGADKAYDTVLSKAAAKHAFELSMASSSVRENGNTPGGLNRATSTSSGKRQERMALSRGFSTRTESYRRSVQSEAGLARSKTVGPSSKVVPIGGKECSTHRTTLGGTAIARSVSAGASSLVRVRSIQSFQSGGMSRSATMTSRYSTISIGSTPAATRRDSFLRGGDEFAEVEYRNNPRLRKKHEKKLAAAVKKAETEKVERRETGSDRGGNAFIKGVKKMFSFASSNAKNVGAQREVTDEDERGTYTVLTTTSEFTSPRSNVESHTPIPPQQVSSRQAYYRPASQVGYAFSRRASFAQSMSRVHVDDYGGSFEVNVPALGVLKDKTNSNQEAWMTSRMSSYTSTDPFLSAVARETPSPPPLPSTQPLRHKTSLLRKPLARHLTPDRVYSAIMRRIQSRDVDTVSQVSPVTAETPATIIQRQQHTVPRRSPLTQCNLTDLNINEVAARQLSESSDMSFNFSISSRDLGREPNAFSTIRIVNTELRATAAGAFERQHPATIPTENTNSQNPLGRSDRLNRFCSTASTVSVATALPPPPTEIETPLAVTPQNTGDTAASWASANPFRSHTREISSLFPYYGVTRRATSTTTSETTPLRFRQWQYGNVPDSPQALHINPNEDTVIFRGGTASISHSRAASEVRAGETEQAARIVERTLRDSISDAVDMQFGAAW</sequence>
<dbReference type="EMBL" id="KV454291">
    <property type="protein sequence ID" value="ODQ74882.1"/>
    <property type="molecule type" value="Genomic_DNA"/>
</dbReference>
<feature type="compositionally biased region" description="Polar residues" evidence="1">
    <location>
        <begin position="284"/>
        <end position="294"/>
    </location>
</feature>
<feature type="region of interest" description="Disordered" evidence="1">
    <location>
        <begin position="557"/>
        <end position="586"/>
    </location>
</feature>
<feature type="compositionally biased region" description="Polar residues" evidence="1">
    <location>
        <begin position="89"/>
        <end position="103"/>
    </location>
</feature>
<evidence type="ECO:0000313" key="3">
    <source>
        <dbReference type="Proteomes" id="UP000094385"/>
    </source>
</evidence>
<feature type="region of interest" description="Disordered" evidence="1">
    <location>
        <begin position="522"/>
        <end position="545"/>
    </location>
</feature>
<feature type="region of interest" description="Disordered" evidence="1">
    <location>
        <begin position="284"/>
        <end position="307"/>
    </location>
</feature>
<feature type="region of interest" description="Disordered" evidence="1">
    <location>
        <begin position="54"/>
        <end position="125"/>
    </location>
</feature>
<keyword evidence="3" id="KW-1185">Reference proteome</keyword>
<dbReference type="Proteomes" id="UP000094385">
    <property type="component" value="Unassembled WGS sequence"/>
</dbReference>
<gene>
    <name evidence="2" type="ORF">LIPSTDRAFT_25976</name>
</gene>
<feature type="compositionally biased region" description="Polar residues" evidence="1">
    <location>
        <begin position="54"/>
        <end position="64"/>
    </location>
</feature>
<organism evidence="2 3">
    <name type="scientific">Lipomyces starkeyi NRRL Y-11557</name>
    <dbReference type="NCBI Taxonomy" id="675824"/>
    <lineage>
        <taxon>Eukaryota</taxon>
        <taxon>Fungi</taxon>
        <taxon>Dikarya</taxon>
        <taxon>Ascomycota</taxon>
        <taxon>Saccharomycotina</taxon>
        <taxon>Lipomycetes</taxon>
        <taxon>Lipomycetales</taxon>
        <taxon>Lipomycetaceae</taxon>
        <taxon>Lipomyces</taxon>
    </lineage>
</organism>
<feature type="compositionally biased region" description="Low complexity" evidence="1">
    <location>
        <begin position="12"/>
        <end position="23"/>
    </location>
</feature>
<feature type="compositionally biased region" description="Polar residues" evidence="1">
    <location>
        <begin position="576"/>
        <end position="586"/>
    </location>
</feature>
<protein>
    <submittedName>
        <fullName evidence="2">Uncharacterized protein</fullName>
    </submittedName>
</protein>
<reference evidence="2 3" key="1">
    <citation type="journal article" date="2016" name="Proc. Natl. Acad. Sci. U.S.A.">
        <title>Comparative genomics of biotechnologically important yeasts.</title>
        <authorList>
            <person name="Riley R."/>
            <person name="Haridas S."/>
            <person name="Wolfe K.H."/>
            <person name="Lopes M.R."/>
            <person name="Hittinger C.T."/>
            <person name="Goeker M."/>
            <person name="Salamov A.A."/>
            <person name="Wisecaver J.H."/>
            <person name="Long T.M."/>
            <person name="Calvey C.H."/>
            <person name="Aerts A.L."/>
            <person name="Barry K.W."/>
            <person name="Choi C."/>
            <person name="Clum A."/>
            <person name="Coughlan A.Y."/>
            <person name="Deshpande S."/>
            <person name="Douglass A.P."/>
            <person name="Hanson S.J."/>
            <person name="Klenk H.-P."/>
            <person name="LaButti K.M."/>
            <person name="Lapidus A."/>
            <person name="Lindquist E.A."/>
            <person name="Lipzen A.M."/>
            <person name="Meier-Kolthoff J.P."/>
            <person name="Ohm R.A."/>
            <person name="Otillar R.P."/>
            <person name="Pangilinan J.L."/>
            <person name="Peng Y."/>
            <person name="Rokas A."/>
            <person name="Rosa C.A."/>
            <person name="Scheuner C."/>
            <person name="Sibirny A.A."/>
            <person name="Slot J.C."/>
            <person name="Stielow J.B."/>
            <person name="Sun H."/>
            <person name="Kurtzman C.P."/>
            <person name="Blackwell M."/>
            <person name="Grigoriev I.V."/>
            <person name="Jeffries T.W."/>
        </authorList>
    </citation>
    <scope>NUCLEOTIDE SEQUENCE [LARGE SCALE GENOMIC DNA]</scope>
    <source>
        <strain evidence="2 3">NRRL Y-11557</strain>
    </source>
</reference>